<dbReference type="RefSeq" id="WP_114687897.1">
    <property type="nucleotide sequence ID" value="NZ_QQNB01000002.1"/>
</dbReference>
<dbReference type="EMBL" id="QQNB01000002">
    <property type="protein sequence ID" value="RDE05828.1"/>
    <property type="molecule type" value="Genomic_DNA"/>
</dbReference>
<organism evidence="1 2">
    <name type="scientific">Sphingomonas aracearum</name>
    <dbReference type="NCBI Taxonomy" id="2283317"/>
    <lineage>
        <taxon>Bacteria</taxon>
        <taxon>Pseudomonadati</taxon>
        <taxon>Pseudomonadota</taxon>
        <taxon>Alphaproteobacteria</taxon>
        <taxon>Sphingomonadales</taxon>
        <taxon>Sphingomonadaceae</taxon>
        <taxon>Sphingomonas</taxon>
    </lineage>
</organism>
<reference evidence="1 2" key="1">
    <citation type="submission" date="2018-07" db="EMBL/GenBank/DDBJ databases">
        <title>a novel species of Sphingomonas isolated from the rhizosphere soil of Araceae plant.</title>
        <authorList>
            <person name="Zhiyong W."/>
            <person name="Qinglan Z."/>
            <person name="Zhiwei F."/>
            <person name="Ding X."/>
            <person name="Gejiao W."/>
            <person name="Shixue Z."/>
        </authorList>
    </citation>
    <scope>NUCLEOTIDE SEQUENCE [LARGE SCALE GENOMIC DNA]</scope>
    <source>
        <strain evidence="1 2">WZY 27</strain>
    </source>
</reference>
<comment type="caution">
    <text evidence="1">The sequence shown here is derived from an EMBL/GenBank/DDBJ whole genome shotgun (WGS) entry which is preliminary data.</text>
</comment>
<evidence type="ECO:0000313" key="1">
    <source>
        <dbReference type="EMBL" id="RDE05828.1"/>
    </source>
</evidence>
<dbReference type="Proteomes" id="UP000253918">
    <property type="component" value="Unassembled WGS sequence"/>
</dbReference>
<accession>A0A369VTZ0</accession>
<sequence length="79" mass="8400">MLILSFLLANAVAMPVVKPGMPFCDKEPLTVAQGGVPARARPLGEEPPARRLLAVADLDTDGCLKPRIISEQVGPPARR</sequence>
<dbReference type="AlphaFoldDB" id="A0A369VTZ0"/>
<keyword evidence="2" id="KW-1185">Reference proteome</keyword>
<protein>
    <submittedName>
        <fullName evidence="1">Uncharacterized protein</fullName>
    </submittedName>
</protein>
<proteinExistence type="predicted"/>
<name>A0A369VTZ0_9SPHN</name>
<gene>
    <name evidence="1" type="ORF">DVW87_11590</name>
</gene>
<evidence type="ECO:0000313" key="2">
    <source>
        <dbReference type="Proteomes" id="UP000253918"/>
    </source>
</evidence>